<dbReference type="EMBL" id="QXRZ01000001">
    <property type="protein sequence ID" value="RIL44932.1"/>
    <property type="molecule type" value="Genomic_DNA"/>
</dbReference>
<evidence type="ECO:0000256" key="1">
    <source>
        <dbReference type="ARBA" id="ARBA00022741"/>
    </source>
</evidence>
<organism evidence="5 6">
    <name type="scientific">Staphylococcus gallinarum</name>
    <dbReference type="NCBI Taxonomy" id="1293"/>
    <lineage>
        <taxon>Bacteria</taxon>
        <taxon>Bacillati</taxon>
        <taxon>Bacillota</taxon>
        <taxon>Bacilli</taxon>
        <taxon>Bacillales</taxon>
        <taxon>Staphylococcaceae</taxon>
        <taxon>Staphylococcus</taxon>
    </lineage>
</organism>
<gene>
    <name evidence="5" type="primary">pxpB</name>
    <name evidence="5" type="ORF">BUZ01_02825</name>
</gene>
<dbReference type="InterPro" id="IPR029000">
    <property type="entry name" value="Cyclophilin-like_dom_sf"/>
</dbReference>
<comment type="caution">
    <text evidence="5">The sequence shown here is derived from an EMBL/GenBank/DDBJ whole genome shotgun (WGS) entry which is preliminary data.</text>
</comment>
<dbReference type="AlphaFoldDB" id="A0A2T4SY88"/>
<sequence length="244" mass="28289">MEFKLINEQTIMIYFENQIDPKTFAKVQHVSQYIKDKQLQSITEIIPSYRAIMLYVDTNISTLNEVLNDLDLEQLDISSINEKQLRNKTIHLPVLYGGEYGQDIEEVATYNDLTTEEVVKIHSSNKYLIYMLGFMPGFPFLGGLDANLHTPRRKEPRTKIEAGSVGIANNQTGLYPKQSPGGWQIIGRTPINVFDINREPMCLYEAGDSIQFYSIDKDTYQQIEQEQTQDDFNIEKWVKFDYEH</sequence>
<name>A0A2T4SY88_STAGA</name>
<keyword evidence="1" id="KW-0547">Nucleotide-binding</keyword>
<dbReference type="GO" id="GO:0005524">
    <property type="term" value="F:ATP binding"/>
    <property type="evidence" value="ECO:0007669"/>
    <property type="project" value="UniProtKB-KW"/>
</dbReference>
<dbReference type="SUPFAM" id="SSF50891">
    <property type="entry name" value="Cyclophilin-like"/>
    <property type="match status" value="1"/>
</dbReference>
<dbReference type="SMART" id="SM00796">
    <property type="entry name" value="AHS1"/>
    <property type="match status" value="1"/>
</dbReference>
<evidence type="ECO:0000256" key="2">
    <source>
        <dbReference type="ARBA" id="ARBA00022801"/>
    </source>
</evidence>
<keyword evidence="3" id="KW-0067">ATP-binding</keyword>
<dbReference type="InterPro" id="IPR003833">
    <property type="entry name" value="CT_C_D"/>
</dbReference>
<dbReference type="Pfam" id="PF02682">
    <property type="entry name" value="CT_C_D"/>
    <property type="match status" value="1"/>
</dbReference>
<evidence type="ECO:0000313" key="6">
    <source>
        <dbReference type="Proteomes" id="UP000283576"/>
    </source>
</evidence>
<dbReference type="RefSeq" id="WP_107528070.1">
    <property type="nucleotide sequence ID" value="NZ_CP086207.1"/>
</dbReference>
<accession>A0A2T4SY88</accession>
<dbReference type="SUPFAM" id="SSF160467">
    <property type="entry name" value="PH0987 N-terminal domain-like"/>
    <property type="match status" value="1"/>
</dbReference>
<feature type="domain" description="Carboxyltransferase" evidence="4">
    <location>
        <begin position="1"/>
        <end position="204"/>
    </location>
</feature>
<dbReference type="Gene3D" id="2.40.100.10">
    <property type="entry name" value="Cyclophilin-like"/>
    <property type="match status" value="1"/>
</dbReference>
<dbReference type="PANTHER" id="PTHR34698:SF2">
    <property type="entry name" value="5-OXOPROLINASE SUBUNIT B"/>
    <property type="match status" value="1"/>
</dbReference>
<keyword evidence="2 5" id="KW-0378">Hydrolase</keyword>
<protein>
    <submittedName>
        <fullName evidence="5">5-oxoprolinase subunit PxpB</fullName>
        <ecNumber evidence="5">3.5.2.9</ecNumber>
    </submittedName>
</protein>
<reference evidence="5 6" key="1">
    <citation type="journal article" date="2016" name="Front. Microbiol.">
        <title>Comprehensive Phylogenetic Analysis of Bovine Non-aureus Staphylococci Species Based on Whole-Genome Sequencing.</title>
        <authorList>
            <person name="Naushad S."/>
            <person name="Barkema H.W."/>
            <person name="Luby C."/>
            <person name="Condas L.A."/>
            <person name="Nobrega D.B."/>
            <person name="Carson D.A."/>
            <person name="De Buck J."/>
        </authorList>
    </citation>
    <scope>NUCLEOTIDE SEQUENCE [LARGE SCALE GENOMIC DNA]</scope>
    <source>
        <strain evidence="5 6">SNUC 1388</strain>
    </source>
</reference>
<dbReference type="Proteomes" id="UP000283576">
    <property type="component" value="Unassembled WGS sequence"/>
</dbReference>
<dbReference type="EC" id="3.5.2.9" evidence="5"/>
<dbReference type="InterPro" id="IPR010016">
    <property type="entry name" value="PxpB"/>
</dbReference>
<dbReference type="PANTHER" id="PTHR34698">
    <property type="entry name" value="5-OXOPROLINASE SUBUNIT B"/>
    <property type="match status" value="1"/>
</dbReference>
<evidence type="ECO:0000256" key="3">
    <source>
        <dbReference type="ARBA" id="ARBA00022840"/>
    </source>
</evidence>
<evidence type="ECO:0000313" key="5">
    <source>
        <dbReference type="EMBL" id="RIL44932.1"/>
    </source>
</evidence>
<proteinExistence type="predicted"/>
<dbReference type="NCBIfam" id="TIGR00370">
    <property type="entry name" value="5-oxoprolinase subunit PxpB"/>
    <property type="match status" value="1"/>
</dbReference>
<evidence type="ECO:0000259" key="4">
    <source>
        <dbReference type="SMART" id="SM00796"/>
    </source>
</evidence>
<dbReference type="GO" id="GO:0017168">
    <property type="term" value="F:5-oxoprolinase (ATP-hydrolyzing) activity"/>
    <property type="evidence" value="ECO:0007669"/>
    <property type="project" value="UniProtKB-EC"/>
</dbReference>
<dbReference type="Gene3D" id="3.30.1360.40">
    <property type="match status" value="1"/>
</dbReference>